<protein>
    <submittedName>
        <fullName evidence="2">Polysaccharide deacetylase family protein</fullName>
    </submittedName>
</protein>
<dbReference type="SUPFAM" id="SSF88713">
    <property type="entry name" value="Glycoside hydrolase/deacetylase"/>
    <property type="match status" value="1"/>
</dbReference>
<name>A0ABT7PQI0_9BACT</name>
<proteinExistence type="predicted"/>
<evidence type="ECO:0000259" key="1">
    <source>
        <dbReference type="PROSITE" id="PS51677"/>
    </source>
</evidence>
<dbReference type="Gene3D" id="3.20.20.370">
    <property type="entry name" value="Glycoside hydrolase/deacetylase"/>
    <property type="match status" value="1"/>
</dbReference>
<accession>A0ABT7PQI0</accession>
<keyword evidence="3" id="KW-1185">Reference proteome</keyword>
<sequence length="350" mass="39424">MNPSTTHSRKPIASLSIDFDNKWAYLRAAGRTPARSSADERNADVEPCWESCDSYLGVVSERVVDVLGEFNLPLTAFIVGRDLQNDSDVEAIRYLGSLREIEYANHSLNHLPWMHTLTDEEIESEIMTTDRSLRRSLGIRPQGFRGPGFSCPAEVLSVLIANNYCYDASVFPTSIAPIARAVFLARTKLKGEQKEKAKKLYGGFASMRQPNRPFRRSIESDGLWEIPVTVLPLLRTPIHFSYLTFLAGFSTLAAKAYFRSALRLCRITGTAPSLLLHPPDFLGHEDDQDMAYFPGMKLARQPKLEFVRWALKLYSDTFDVRTMIRQIERPTAMSELVDASPVHSTESMPS</sequence>
<dbReference type="RefSeq" id="WP_289166668.1">
    <property type="nucleotide sequence ID" value="NZ_JASZZN010000025.1"/>
</dbReference>
<evidence type="ECO:0000313" key="2">
    <source>
        <dbReference type="EMBL" id="MDM4018752.1"/>
    </source>
</evidence>
<dbReference type="InterPro" id="IPR002509">
    <property type="entry name" value="NODB_dom"/>
</dbReference>
<evidence type="ECO:0000313" key="3">
    <source>
        <dbReference type="Proteomes" id="UP001239462"/>
    </source>
</evidence>
<comment type="caution">
    <text evidence="2">The sequence shown here is derived from an EMBL/GenBank/DDBJ whole genome shotgun (WGS) entry which is preliminary data.</text>
</comment>
<dbReference type="PROSITE" id="PS51677">
    <property type="entry name" value="NODB"/>
    <property type="match status" value="1"/>
</dbReference>
<reference evidence="2 3" key="1">
    <citation type="submission" date="2023-06" db="EMBL/GenBank/DDBJ databases">
        <title>Roseiconus lacunae JC819 isolated from Gulf of Mannar region, Tamil Nadu.</title>
        <authorList>
            <person name="Pk S."/>
            <person name="Ch S."/>
            <person name="Ch V.R."/>
        </authorList>
    </citation>
    <scope>NUCLEOTIDE SEQUENCE [LARGE SCALE GENOMIC DNA]</scope>
    <source>
        <strain evidence="2 3">JC819</strain>
    </source>
</reference>
<feature type="domain" description="NodB homology" evidence="1">
    <location>
        <begin position="43"/>
        <end position="174"/>
    </location>
</feature>
<gene>
    <name evidence="2" type="ORF">QTN89_25085</name>
</gene>
<dbReference type="Proteomes" id="UP001239462">
    <property type="component" value="Unassembled WGS sequence"/>
</dbReference>
<organism evidence="2 3">
    <name type="scientific">Roseiconus lacunae</name>
    <dbReference type="NCBI Taxonomy" id="2605694"/>
    <lineage>
        <taxon>Bacteria</taxon>
        <taxon>Pseudomonadati</taxon>
        <taxon>Planctomycetota</taxon>
        <taxon>Planctomycetia</taxon>
        <taxon>Pirellulales</taxon>
        <taxon>Pirellulaceae</taxon>
        <taxon>Roseiconus</taxon>
    </lineage>
</organism>
<dbReference type="InterPro" id="IPR011330">
    <property type="entry name" value="Glyco_hydro/deAcase_b/a-brl"/>
</dbReference>
<dbReference type="Pfam" id="PF01522">
    <property type="entry name" value="Polysacc_deac_1"/>
    <property type="match status" value="1"/>
</dbReference>
<dbReference type="CDD" id="cd10940">
    <property type="entry name" value="CE4_PuuE_HpPgdA_like_1"/>
    <property type="match status" value="1"/>
</dbReference>
<dbReference type="EMBL" id="JASZZN010000025">
    <property type="protein sequence ID" value="MDM4018752.1"/>
    <property type="molecule type" value="Genomic_DNA"/>
</dbReference>